<comment type="caution">
    <text evidence="7">The sequence shown here is derived from an EMBL/GenBank/DDBJ whole genome shotgun (WGS) entry which is preliminary data.</text>
</comment>
<keyword evidence="6" id="KW-0812">Transmembrane</keyword>
<dbReference type="Proteomes" id="UP001152484">
    <property type="component" value="Unassembled WGS sequence"/>
</dbReference>
<comment type="similarity">
    <text evidence="1 4">Belongs to the UDP-glycosyltransferase family.</text>
</comment>
<evidence type="ECO:0000313" key="8">
    <source>
        <dbReference type="Proteomes" id="UP001152484"/>
    </source>
</evidence>
<name>A0A9P0YQ17_CUSEU</name>
<protein>
    <recommendedName>
        <fullName evidence="5">Glycosyltransferase</fullName>
        <ecNumber evidence="5">2.4.1.-</ecNumber>
    </recommendedName>
</protein>
<dbReference type="PANTHER" id="PTHR48047">
    <property type="entry name" value="GLYCOSYLTRANSFERASE"/>
    <property type="match status" value="1"/>
</dbReference>
<keyword evidence="3 4" id="KW-0808">Transferase</keyword>
<dbReference type="EC" id="2.4.1.-" evidence="5"/>
<evidence type="ECO:0000256" key="6">
    <source>
        <dbReference type="SAM" id="Phobius"/>
    </source>
</evidence>
<keyword evidence="2 4" id="KW-0328">Glycosyltransferase</keyword>
<dbReference type="CDD" id="cd03784">
    <property type="entry name" value="GT1_Gtf-like"/>
    <property type="match status" value="1"/>
</dbReference>
<dbReference type="SUPFAM" id="SSF53756">
    <property type="entry name" value="UDP-Glycosyltransferase/glycogen phosphorylase"/>
    <property type="match status" value="1"/>
</dbReference>
<dbReference type="OrthoDB" id="5835829at2759"/>
<dbReference type="EMBL" id="CAMAPE010000008">
    <property type="protein sequence ID" value="CAH9072335.1"/>
    <property type="molecule type" value="Genomic_DNA"/>
</dbReference>
<evidence type="ECO:0000256" key="2">
    <source>
        <dbReference type="ARBA" id="ARBA00022676"/>
    </source>
</evidence>
<evidence type="ECO:0000313" key="7">
    <source>
        <dbReference type="EMBL" id="CAH9072335.1"/>
    </source>
</evidence>
<evidence type="ECO:0000256" key="5">
    <source>
        <dbReference type="RuleBase" id="RU362057"/>
    </source>
</evidence>
<dbReference type="InterPro" id="IPR035595">
    <property type="entry name" value="UDP_glycos_trans_CS"/>
</dbReference>
<dbReference type="AlphaFoldDB" id="A0A9P0YQ17"/>
<dbReference type="FunFam" id="3.40.50.2000:FF:000064">
    <property type="entry name" value="Glycosyltransferase"/>
    <property type="match status" value="1"/>
</dbReference>
<evidence type="ECO:0000256" key="1">
    <source>
        <dbReference type="ARBA" id="ARBA00009995"/>
    </source>
</evidence>
<keyword evidence="6" id="KW-1133">Transmembrane helix</keyword>
<dbReference type="Gene3D" id="3.40.50.2000">
    <property type="entry name" value="Glycogen Phosphorylase B"/>
    <property type="match status" value="2"/>
</dbReference>
<dbReference type="PROSITE" id="PS00375">
    <property type="entry name" value="UDPGT"/>
    <property type="match status" value="1"/>
</dbReference>
<sequence>MVSRKEYVVVFPFMAEGHIIPFLALALKLEQERNFAISFVNTPRNINKLRSSLPPHSAIRLLEIPFNGEEHGLPPGAESTESLPIHLHFRLIQSSPSLKPAFRELLSELVCESNGIPPMCVISDIFFPWSADVAHEFGSSHAIFNAGCGYGMAVYHTAWLNLPHLNAKSEECPLPGFPNGTTFCVTKFPERLRQTKEPSEFALTLFREWSKTDAMLFNTIEEIDQTGMKYFRDNFPFPAFPIGPIFSYQQTSATLVADSMVCMDWLDKKPPKSVLYIAFGSQSTPSIAQMKALASALEASEVNFLWVARRPSSFAALSPENDQEWLPRGFEERIKRSGKGMLVKKWAPQKEILAHGSVGAFLSHCGWNSTMEALANGLPILSWAMSAEQPFNAKMLEEELKVCVEVANGSDSQVNSEQIVGKIKMVMEGKEGEEMRKRASEIMKKIKNATCDDNATARGSSVKALDEFCVFASQKRNMYLYCPNKIDDKKCRPELEASVVLV</sequence>
<dbReference type="GO" id="GO:0035251">
    <property type="term" value="F:UDP-glucosyltransferase activity"/>
    <property type="evidence" value="ECO:0007669"/>
    <property type="project" value="TreeGrafter"/>
</dbReference>
<gene>
    <name evidence="7" type="ORF">CEURO_LOCUS4307</name>
</gene>
<dbReference type="InterPro" id="IPR002213">
    <property type="entry name" value="UDP_glucos_trans"/>
</dbReference>
<reference evidence="7" key="1">
    <citation type="submission" date="2022-07" db="EMBL/GenBank/DDBJ databases">
        <authorList>
            <person name="Macas J."/>
            <person name="Novak P."/>
            <person name="Neumann P."/>
        </authorList>
    </citation>
    <scope>NUCLEOTIDE SEQUENCE</scope>
</reference>
<accession>A0A9P0YQ17</accession>
<dbReference type="FunFam" id="3.40.50.2000:FF:000103">
    <property type="entry name" value="Glycosyltransferase"/>
    <property type="match status" value="1"/>
</dbReference>
<keyword evidence="6" id="KW-0472">Membrane</keyword>
<feature type="transmembrane region" description="Helical" evidence="6">
    <location>
        <begin position="7"/>
        <end position="27"/>
    </location>
</feature>
<keyword evidence="8" id="KW-1185">Reference proteome</keyword>
<proteinExistence type="inferred from homology"/>
<dbReference type="PANTHER" id="PTHR48047:SF61">
    <property type="entry name" value="OS04G0273600 PROTEIN"/>
    <property type="match status" value="1"/>
</dbReference>
<organism evidence="7 8">
    <name type="scientific">Cuscuta europaea</name>
    <name type="common">European dodder</name>
    <dbReference type="NCBI Taxonomy" id="41803"/>
    <lineage>
        <taxon>Eukaryota</taxon>
        <taxon>Viridiplantae</taxon>
        <taxon>Streptophyta</taxon>
        <taxon>Embryophyta</taxon>
        <taxon>Tracheophyta</taxon>
        <taxon>Spermatophyta</taxon>
        <taxon>Magnoliopsida</taxon>
        <taxon>eudicotyledons</taxon>
        <taxon>Gunneridae</taxon>
        <taxon>Pentapetalae</taxon>
        <taxon>asterids</taxon>
        <taxon>lamiids</taxon>
        <taxon>Solanales</taxon>
        <taxon>Convolvulaceae</taxon>
        <taxon>Cuscuteae</taxon>
        <taxon>Cuscuta</taxon>
        <taxon>Cuscuta subgen. Cuscuta</taxon>
    </lineage>
</organism>
<evidence type="ECO:0000256" key="3">
    <source>
        <dbReference type="ARBA" id="ARBA00022679"/>
    </source>
</evidence>
<evidence type="ECO:0000256" key="4">
    <source>
        <dbReference type="RuleBase" id="RU003718"/>
    </source>
</evidence>
<dbReference type="Pfam" id="PF00201">
    <property type="entry name" value="UDPGT"/>
    <property type="match status" value="1"/>
</dbReference>